<gene>
    <name evidence="7" type="ORF">A2442_00500</name>
</gene>
<protein>
    <recommendedName>
        <fullName evidence="6">Sodium/calcium exchanger membrane region domain-containing protein</fullName>
    </recommendedName>
</protein>
<feature type="domain" description="Sodium/calcium exchanger membrane region" evidence="6">
    <location>
        <begin position="173"/>
        <end position="317"/>
    </location>
</feature>
<dbReference type="STRING" id="1797582.A2442_00500"/>
<dbReference type="GO" id="GO:0006874">
    <property type="term" value="P:intracellular calcium ion homeostasis"/>
    <property type="evidence" value="ECO:0007669"/>
    <property type="project" value="TreeGrafter"/>
</dbReference>
<evidence type="ECO:0000313" key="7">
    <source>
        <dbReference type="EMBL" id="OGD67238.1"/>
    </source>
</evidence>
<dbReference type="Proteomes" id="UP000179003">
    <property type="component" value="Unassembled WGS sequence"/>
</dbReference>
<feature type="transmembrane region" description="Helical" evidence="5">
    <location>
        <begin position="168"/>
        <end position="188"/>
    </location>
</feature>
<comment type="caution">
    <text evidence="7">The sequence shown here is derived from an EMBL/GenBank/DDBJ whole genome shotgun (WGS) entry which is preliminary data.</text>
</comment>
<organism evidence="7 8">
    <name type="scientific">Candidatus Campbellbacteria bacterium RIFOXYC2_FULL_35_25</name>
    <dbReference type="NCBI Taxonomy" id="1797582"/>
    <lineage>
        <taxon>Bacteria</taxon>
        <taxon>Candidatus Campbelliibacteriota</taxon>
    </lineage>
</organism>
<feature type="transmembrane region" description="Helical" evidence="5">
    <location>
        <begin position="130"/>
        <end position="148"/>
    </location>
</feature>
<comment type="subcellular location">
    <subcellularLocation>
        <location evidence="1">Membrane</location>
        <topology evidence="1">Multi-pass membrane protein</topology>
    </subcellularLocation>
</comment>
<feature type="transmembrane region" description="Helical" evidence="5">
    <location>
        <begin position="72"/>
        <end position="96"/>
    </location>
</feature>
<evidence type="ECO:0000256" key="2">
    <source>
        <dbReference type="ARBA" id="ARBA00022692"/>
    </source>
</evidence>
<keyword evidence="4 5" id="KW-0472">Membrane</keyword>
<evidence type="ECO:0000259" key="6">
    <source>
        <dbReference type="Pfam" id="PF01699"/>
    </source>
</evidence>
<feature type="transmembrane region" description="Helical" evidence="5">
    <location>
        <begin position="302"/>
        <end position="320"/>
    </location>
</feature>
<dbReference type="PANTHER" id="PTHR10846:SF8">
    <property type="entry name" value="INNER MEMBRANE PROTEIN YRBG"/>
    <property type="match status" value="1"/>
</dbReference>
<dbReference type="GO" id="GO:0008273">
    <property type="term" value="F:calcium, potassium:sodium antiporter activity"/>
    <property type="evidence" value="ECO:0007669"/>
    <property type="project" value="TreeGrafter"/>
</dbReference>
<feature type="domain" description="Sodium/calcium exchanger membrane region" evidence="6">
    <location>
        <begin position="4"/>
        <end position="144"/>
    </location>
</feature>
<name>A0A1F5EIK5_9BACT</name>
<dbReference type="PANTHER" id="PTHR10846">
    <property type="entry name" value="SODIUM/POTASSIUM/CALCIUM EXCHANGER"/>
    <property type="match status" value="1"/>
</dbReference>
<keyword evidence="2 5" id="KW-0812">Transmembrane</keyword>
<evidence type="ECO:0000256" key="3">
    <source>
        <dbReference type="ARBA" id="ARBA00022989"/>
    </source>
</evidence>
<dbReference type="AlphaFoldDB" id="A0A1F5EIK5"/>
<dbReference type="Pfam" id="PF01699">
    <property type="entry name" value="Na_Ca_ex"/>
    <property type="match status" value="2"/>
</dbReference>
<keyword evidence="3 5" id="KW-1133">Transmembrane helix</keyword>
<dbReference type="InterPro" id="IPR044880">
    <property type="entry name" value="NCX_ion-bd_dom_sf"/>
</dbReference>
<evidence type="ECO:0000313" key="8">
    <source>
        <dbReference type="Proteomes" id="UP000179003"/>
    </source>
</evidence>
<dbReference type="Gene3D" id="1.20.1420.30">
    <property type="entry name" value="NCX, central ion-binding region"/>
    <property type="match status" value="1"/>
</dbReference>
<feature type="transmembrane region" description="Helical" evidence="5">
    <location>
        <begin position="108"/>
        <end position="124"/>
    </location>
</feature>
<feature type="transmembrane region" description="Helical" evidence="5">
    <location>
        <begin position="239"/>
        <end position="263"/>
    </location>
</feature>
<reference evidence="7 8" key="1">
    <citation type="journal article" date="2016" name="Nat. Commun.">
        <title>Thousands of microbial genomes shed light on interconnected biogeochemical processes in an aquifer system.</title>
        <authorList>
            <person name="Anantharaman K."/>
            <person name="Brown C.T."/>
            <person name="Hug L.A."/>
            <person name="Sharon I."/>
            <person name="Castelle C.J."/>
            <person name="Probst A.J."/>
            <person name="Thomas B.C."/>
            <person name="Singh A."/>
            <person name="Wilkins M.J."/>
            <person name="Karaoz U."/>
            <person name="Brodie E.L."/>
            <person name="Williams K.H."/>
            <person name="Hubbard S.S."/>
            <person name="Banfield J.F."/>
        </authorList>
    </citation>
    <scope>NUCLEOTIDE SEQUENCE [LARGE SCALE GENOMIC DNA]</scope>
</reference>
<evidence type="ECO:0000256" key="5">
    <source>
        <dbReference type="SAM" id="Phobius"/>
    </source>
</evidence>
<dbReference type="EMBL" id="MFAE01000006">
    <property type="protein sequence ID" value="OGD67238.1"/>
    <property type="molecule type" value="Genomic_DNA"/>
</dbReference>
<feature type="transmembrane region" description="Helical" evidence="5">
    <location>
        <begin position="269"/>
        <end position="290"/>
    </location>
</feature>
<feature type="transmembrane region" description="Helical" evidence="5">
    <location>
        <begin position="44"/>
        <end position="66"/>
    </location>
</feature>
<sequence>MFTSILIIIISGIVIYLSGSRFTKASSEIGYYFNLSPAVKGATLDAIAGSFPELMIAIFSVTYFHLFDFGVGIIAGSVLFNILIIPSVAVFFSPIVFRVSREVVARDAIFYNIAILALLGAVLYSTDWGIAIAVIFIAAYIWYTNIIVEQTKEYQTHHPRMVMDVFSVAKEITIAILSMVLIGIAAYFLTEHAIIVSTLLGIPAILVGFSVIAVATSIPDTVMVALNAKSGDNDDAMSHIFGSNIFNIFVGLGLPLFLATVFFGETITVAIGGVEIMLSLFLATILVNIFIVSDYTLSKKNAVIMTTFYLVFLAYLFFFSV</sequence>
<proteinExistence type="predicted"/>
<feature type="transmembrane region" description="Helical" evidence="5">
    <location>
        <begin position="6"/>
        <end position="23"/>
    </location>
</feature>
<dbReference type="GO" id="GO:0005262">
    <property type="term" value="F:calcium channel activity"/>
    <property type="evidence" value="ECO:0007669"/>
    <property type="project" value="TreeGrafter"/>
</dbReference>
<dbReference type="InterPro" id="IPR004481">
    <property type="entry name" value="K/Na/Ca-exchanger"/>
</dbReference>
<accession>A0A1F5EIK5</accession>
<evidence type="ECO:0000256" key="1">
    <source>
        <dbReference type="ARBA" id="ARBA00004141"/>
    </source>
</evidence>
<dbReference type="InterPro" id="IPR004837">
    <property type="entry name" value="NaCa_Exmemb"/>
</dbReference>
<evidence type="ECO:0000256" key="4">
    <source>
        <dbReference type="ARBA" id="ARBA00023136"/>
    </source>
</evidence>
<dbReference type="GO" id="GO:0005886">
    <property type="term" value="C:plasma membrane"/>
    <property type="evidence" value="ECO:0007669"/>
    <property type="project" value="TreeGrafter"/>
</dbReference>
<feature type="transmembrane region" description="Helical" evidence="5">
    <location>
        <begin position="194"/>
        <end position="218"/>
    </location>
</feature>